<organism evidence="1 2">
    <name type="scientific">Bacillus phage Shbh1</name>
    <dbReference type="NCBI Taxonomy" id="1796992"/>
    <lineage>
        <taxon>Viruses</taxon>
        <taxon>Duplodnaviria</taxon>
        <taxon>Heunggongvirae</taxon>
        <taxon>Uroviricota</taxon>
        <taxon>Caudoviricetes</taxon>
        <taxon>Herelleviridae</taxon>
        <taxon>Bastillevirinae</taxon>
        <taxon>Shalavirus</taxon>
        <taxon>Shalavirus Shbh1</taxon>
    </lineage>
</organism>
<keyword evidence="2" id="KW-1185">Reference proteome</keyword>
<dbReference type="EMBL" id="KU640380">
    <property type="protein sequence ID" value="AMQ66559.1"/>
    <property type="molecule type" value="Genomic_DNA"/>
</dbReference>
<proteinExistence type="predicted"/>
<dbReference type="KEGG" id="vg:28799444"/>
<sequence length="91" mass="10576">MSKLTMDDLEMFFNRAKEENRKFVAIKVLMEGFPKEEVIVNPVVNVDTKLAYYKKTYDRNLNHKFAEGIKIIGFCHANSLSDIEDILYVGK</sequence>
<dbReference type="Proteomes" id="UP000201588">
    <property type="component" value="Segment"/>
</dbReference>
<reference evidence="1 2" key="1">
    <citation type="submission" date="2016-01" db="EMBL/GenBank/DDBJ databases">
        <title>Isolation and characterization of bacteriophages from East Africa Rift Valley soda lakes.</title>
        <authorList>
            <person name="van Zyl L.J."/>
            <person name="Nemavhulani S."/>
            <person name="Cowan D.A."/>
            <person name="Trindade M.I."/>
        </authorList>
    </citation>
    <scope>NUCLEOTIDE SEQUENCE [LARGE SCALE GENOMIC DNA]</scope>
</reference>
<name>A0A142F1A2_9CAUD</name>
<evidence type="ECO:0000313" key="1">
    <source>
        <dbReference type="EMBL" id="AMQ66559.1"/>
    </source>
</evidence>
<protein>
    <submittedName>
        <fullName evidence="1">Uncharacterized protein</fullName>
    </submittedName>
</protein>
<accession>A0A142F1A2</accession>
<dbReference type="GeneID" id="28799444"/>
<dbReference type="RefSeq" id="YP_009275249.1">
    <property type="nucleotide sequence ID" value="NC_030925.1"/>
</dbReference>
<evidence type="ECO:0000313" key="2">
    <source>
        <dbReference type="Proteomes" id="UP000201588"/>
    </source>
</evidence>